<keyword evidence="1" id="KW-0732">Signal</keyword>
<reference evidence="2" key="1">
    <citation type="submission" date="2022-09" db="EMBL/GenBank/DDBJ databases">
        <authorList>
            <person name="Duchaud E."/>
        </authorList>
    </citation>
    <scope>NUCLEOTIDE SEQUENCE</scope>
    <source>
        <strain evidence="2">TRV642</strain>
    </source>
</reference>
<evidence type="ECO:0000313" key="2">
    <source>
        <dbReference type="EMBL" id="CAI2765347.1"/>
    </source>
</evidence>
<accession>A0A9W4TCD0</accession>
<dbReference type="PROSITE" id="PS51257">
    <property type="entry name" value="PROKAR_LIPOPROTEIN"/>
    <property type="match status" value="1"/>
</dbReference>
<evidence type="ECO:0000256" key="1">
    <source>
        <dbReference type="SAM" id="SignalP"/>
    </source>
</evidence>
<gene>
    <name evidence="2" type="ORF">TRV642_0265</name>
</gene>
<name>A0A9W4TCD0_9FLAO</name>
<dbReference type="AlphaFoldDB" id="A0A9W4TCD0"/>
<protein>
    <submittedName>
        <fullName evidence="2">Lipocalin-like domain-containing protein</fullName>
    </submittedName>
</protein>
<dbReference type="Proteomes" id="UP001152749">
    <property type="component" value="Chromosome"/>
</dbReference>
<organism evidence="2 3">
    <name type="scientific">Flavobacterium collinsii</name>
    <dbReference type="NCBI Taxonomy" id="1114861"/>
    <lineage>
        <taxon>Bacteria</taxon>
        <taxon>Pseudomonadati</taxon>
        <taxon>Bacteroidota</taxon>
        <taxon>Flavobacteriia</taxon>
        <taxon>Flavobacteriales</taxon>
        <taxon>Flavobacteriaceae</taxon>
        <taxon>Flavobacterium</taxon>
    </lineage>
</organism>
<evidence type="ECO:0000313" key="3">
    <source>
        <dbReference type="Proteomes" id="UP001152749"/>
    </source>
</evidence>
<sequence length="170" mass="18471">MYKMKKIIFICMIATMFFACKSASSTTASSGATTLSTKLDRPSQVALKGNWVLTNVSYPGSEYIKVNSFDLADSKCFIGSTWSFISNNNKGTMALTAASCTGFSSPIVWSINNQGLFVLKILDAGIKAKKVRDGYLLKVAGLTESSFQLIDNINVGGQTKDVVYQFQRAN</sequence>
<proteinExistence type="predicted"/>
<feature type="chain" id="PRO_5040797225" evidence="1">
    <location>
        <begin position="23"/>
        <end position="170"/>
    </location>
</feature>
<dbReference type="EMBL" id="OX336425">
    <property type="protein sequence ID" value="CAI2765347.1"/>
    <property type="molecule type" value="Genomic_DNA"/>
</dbReference>
<dbReference type="KEGG" id="fcs:TRV642_0265"/>
<feature type="signal peptide" evidence="1">
    <location>
        <begin position="1"/>
        <end position="22"/>
    </location>
</feature>